<feature type="region of interest" description="Disordered" evidence="1">
    <location>
        <begin position="1004"/>
        <end position="1030"/>
    </location>
</feature>
<evidence type="ECO:0000256" key="1">
    <source>
        <dbReference type="SAM" id="MobiDB-lite"/>
    </source>
</evidence>
<feature type="compositionally biased region" description="Basic and acidic residues" evidence="1">
    <location>
        <begin position="920"/>
        <end position="944"/>
    </location>
</feature>
<dbReference type="RefSeq" id="XP_022096136.1">
    <property type="nucleotide sequence ID" value="XM_022240444.1"/>
</dbReference>
<feature type="compositionally biased region" description="Low complexity" evidence="1">
    <location>
        <begin position="1539"/>
        <end position="1549"/>
    </location>
</feature>
<feature type="compositionally biased region" description="Polar residues" evidence="1">
    <location>
        <begin position="622"/>
        <end position="633"/>
    </location>
</feature>
<feature type="region of interest" description="Disordered" evidence="1">
    <location>
        <begin position="705"/>
        <end position="749"/>
    </location>
</feature>
<feature type="compositionally biased region" description="Polar residues" evidence="1">
    <location>
        <begin position="1345"/>
        <end position="1356"/>
    </location>
</feature>
<evidence type="ECO:0000313" key="2">
    <source>
        <dbReference type="Proteomes" id="UP000694845"/>
    </source>
</evidence>
<name>A0A8B7YXZ8_ACAPL</name>
<feature type="compositionally biased region" description="Polar residues" evidence="1">
    <location>
        <begin position="735"/>
        <end position="749"/>
    </location>
</feature>
<feature type="compositionally biased region" description="Basic and acidic residues" evidence="1">
    <location>
        <begin position="597"/>
        <end position="617"/>
    </location>
</feature>
<feature type="compositionally biased region" description="Low complexity" evidence="1">
    <location>
        <begin position="1447"/>
        <end position="1464"/>
    </location>
</feature>
<feature type="region of interest" description="Disordered" evidence="1">
    <location>
        <begin position="1216"/>
        <end position="1356"/>
    </location>
</feature>
<gene>
    <name evidence="3" type="primary">LOC110982188</name>
</gene>
<feature type="region of interest" description="Disordered" evidence="1">
    <location>
        <begin position="597"/>
        <end position="644"/>
    </location>
</feature>
<sequence>MKSPDITSSQVTRLVNSVPAPLRSCSVRQRLPCSHNIGALQVLAGFWFLAHLREPHHVTADFDVTGCFLIIPHYIGVLTFFRDKMKTQTTVENANVHLLASVNTIEEATKMIGTLKKMVPSVKYHHHCSGSDTFDAHLQHYSSPNSNHSNNVPGKRGYCQSCCDTLVNFSFGNDDVTDMEADEIDAEAEMETGASAEEVMEVDSNESVSMEIDKLDADIMEVDFNKCDDAGTAKETEDKDDTDMDVDLREDEKMEWDELLPIHGGWDFTRFHYGPDHVFTRQPLHKTASCVGLKTEAMDWDEHVSKACWNWLTVSSVSPISALTSAESPLMAFSARNTPRASVPPPPRPPPLLSLPLRRAGTLPQKPPTNAAIRFESRKSIGLGDERQLGQRSVLRGQALEGCSVLRDHSRMPTLTEPKNRRARSSRKAKLASIKVATQQRPKRKQYYRASHKRRQALRHMALRCGLSTREAVWTRQRDEVPEGIRLTRFRIRQDHKTARLVRAFTELTLKDCDIKSSDGLLASHSLAATGCMRTTQSARECSIMEKLEPELPVKSNVHQPASTGDIPEKKTNEVDKLDRLRGCLALSNLAISPRYHKDINGDATNQERHDAPKGEVRVPSANLQQPQGISSSTEKRPEGEKTDISKFVRLHQCLALVNVSIKDIDCKRSTGAMAIKDVKDVLPENLQMNNVDNNQLPAANISMIQSSSDSSDGGKTKQRVDSKFPKDNPHQTHSEYTSAENPADQDSSFDNVVSVHFCEAPNGILMKEGTSKDANQGIINQINDKGLSEQIIEEQKKDSCIPCQVDVLRTGDKPSEDDIFASHLQHSRKTNSDQELGRCIDDSPKGFTLTKSEALPVRKPTPIDSGWTRREVVLQQTRQAAGYTRRPNTPVASLITAFTQLRCTDLESMSSVTETPEESFSRLEQRGCDKPSRVEPNSKEFRVPNRNVNEGVPDSNVEGSGTLPSSLPLLDDDIKHSAQQAMADEITSQPANEEGLIRGDLLNSHQPSAGSGARQLETVSPTDNRDEVRDDIGDEDALINLIQGLRLTEDDMHSTGRIQEERRWELNAQVIESQHKQPVFHNIRNIHVHQPQMRSFNDSIYRRDVLSELIPQMRQMEETNSGAFDVSSQKPTIRHRDLNAFEPNKNFTNSRVSAPRLALKSARQASNSLEQIRDRFRKMAVERARKLRLQARDIERGDGSEENENMCLITEMNAMTIKQEDVKDNSTSSPPTKHGNSRVEKEFHPGSPSYLTNSDKAQKGAKETGENELNNTVATTTISLTSSKQPREDESEEFHKKNEKEERSVLARLDTEAAAQKNEHRPDNETAVLQTPEETAPSGFATELDSNSKGSQDTLGNISAAEATPEYTTHQQVLMKMETLHVEDQKTTQEETNREGLPQRQLVARFNANSKGATVSRQEKVFRFVRPSKRVNSAVVPQREDGVTESAGVGQGSQSMQSRSTRSMISLRLEEARDWRRVKAKERAREARLRTLNRDIDTDDTSESGDEVQDNRTPLEDGNNTQTHGSHSEEVQEEESFTDPSSDSTETTDSSEDEAVGLAIKGARLVTQLQRLDVKSNSDARAQPQKGRAGIKASAQELLLKYARPAKAALTLRIPRPCRIEDRRSHCRRRRNKSEDSDDFLQSSVSSRVNKSRQKRREEALERARLARFRARCIELENDDDDELLRRDSVDISLMQRMIDERADDLERQRTVADRGLRAQVTPDDENTVPHDGKDATEKQK</sequence>
<keyword evidence="2" id="KW-1185">Reference proteome</keyword>
<feature type="compositionally biased region" description="Basic and acidic residues" evidence="1">
    <location>
        <begin position="713"/>
        <end position="734"/>
    </location>
</feature>
<reference evidence="3" key="1">
    <citation type="submission" date="2025-08" db="UniProtKB">
        <authorList>
            <consortium name="RefSeq"/>
        </authorList>
    </citation>
    <scope>IDENTIFICATION</scope>
</reference>
<evidence type="ECO:0000313" key="3">
    <source>
        <dbReference type="RefSeq" id="XP_022096136.1"/>
    </source>
</evidence>
<dbReference type="KEGG" id="aplc:110982188"/>
<feature type="region of interest" description="Disordered" evidence="1">
    <location>
        <begin position="1625"/>
        <end position="1657"/>
    </location>
</feature>
<dbReference type="GeneID" id="110982188"/>
<feature type="compositionally biased region" description="Basic residues" evidence="1">
    <location>
        <begin position="421"/>
        <end position="430"/>
    </location>
</feature>
<feature type="compositionally biased region" description="Polar residues" evidence="1">
    <location>
        <begin position="1641"/>
        <end position="1650"/>
    </location>
</feature>
<organism evidence="2 3">
    <name type="scientific">Acanthaster planci</name>
    <name type="common">Crown-of-thorns starfish</name>
    <dbReference type="NCBI Taxonomy" id="133434"/>
    <lineage>
        <taxon>Eukaryota</taxon>
        <taxon>Metazoa</taxon>
        <taxon>Echinodermata</taxon>
        <taxon>Eleutherozoa</taxon>
        <taxon>Asterozoa</taxon>
        <taxon>Asteroidea</taxon>
        <taxon>Valvatacea</taxon>
        <taxon>Valvatida</taxon>
        <taxon>Acanthasteridae</taxon>
        <taxon>Acanthaster</taxon>
    </lineage>
</organism>
<feature type="region of interest" description="Disordered" evidence="1">
    <location>
        <begin position="1496"/>
        <end position="1555"/>
    </location>
</feature>
<dbReference type="OMA" id="SENDEMT"/>
<proteinExistence type="predicted"/>
<feature type="region of interest" description="Disordered" evidence="1">
    <location>
        <begin position="1434"/>
        <end position="1464"/>
    </location>
</feature>
<feature type="compositionally biased region" description="Basic and acidic residues" evidence="1">
    <location>
        <begin position="634"/>
        <end position="644"/>
    </location>
</feature>
<feature type="region of interest" description="Disordered" evidence="1">
    <location>
        <begin position="405"/>
        <end position="444"/>
    </location>
</feature>
<feature type="compositionally biased region" description="Basic and acidic residues" evidence="1">
    <location>
        <begin position="1286"/>
        <end position="1325"/>
    </location>
</feature>
<feature type="compositionally biased region" description="Basic and acidic residues" evidence="1">
    <location>
        <begin position="1257"/>
        <end position="1266"/>
    </location>
</feature>
<feature type="compositionally biased region" description="Polar residues" evidence="1">
    <location>
        <begin position="1268"/>
        <end position="1285"/>
    </location>
</feature>
<accession>A0A8B7YXZ8</accession>
<dbReference type="OrthoDB" id="10660881at2759"/>
<feature type="compositionally biased region" description="Basic and acidic residues" evidence="1">
    <location>
        <begin position="1729"/>
        <end position="1742"/>
    </location>
</feature>
<feature type="compositionally biased region" description="Acidic residues" evidence="1">
    <location>
        <begin position="1498"/>
        <end position="1509"/>
    </location>
</feature>
<feature type="region of interest" description="Disordered" evidence="1">
    <location>
        <begin position="910"/>
        <end position="968"/>
    </location>
</feature>
<feature type="region of interest" description="Disordered" evidence="1">
    <location>
        <begin position="1711"/>
        <end position="1742"/>
    </location>
</feature>
<protein>
    <submittedName>
        <fullName evidence="3">Uncharacterized protein LOC110982188</fullName>
    </submittedName>
</protein>
<dbReference type="Proteomes" id="UP000694845">
    <property type="component" value="Unplaced"/>
</dbReference>